<comment type="caution">
    <text evidence="9">The sequence shown here is derived from an EMBL/GenBank/DDBJ whole genome shotgun (WGS) entry which is preliminary data.</text>
</comment>
<dbReference type="InterPro" id="IPR003416">
    <property type="entry name" value="MgtC/SapB/SrpB/YhiD_fam"/>
</dbReference>
<dbReference type="Pfam" id="PF02308">
    <property type="entry name" value="MgtC"/>
    <property type="match status" value="1"/>
</dbReference>
<dbReference type="GO" id="GO:0005886">
    <property type="term" value="C:plasma membrane"/>
    <property type="evidence" value="ECO:0007669"/>
    <property type="project" value="UniProtKB-SubCell"/>
</dbReference>
<keyword evidence="6 7" id="KW-0472">Membrane</keyword>
<evidence type="ECO:0000313" key="9">
    <source>
        <dbReference type="EMBL" id="GLC26834.1"/>
    </source>
</evidence>
<feature type="transmembrane region" description="Helical" evidence="7">
    <location>
        <begin position="37"/>
        <end position="56"/>
    </location>
</feature>
<dbReference type="RefSeq" id="WP_284351286.1">
    <property type="nucleotide sequence ID" value="NZ_BRXS01000005.1"/>
</dbReference>
<dbReference type="Proteomes" id="UP001161325">
    <property type="component" value="Unassembled WGS sequence"/>
</dbReference>
<reference evidence="9" key="1">
    <citation type="submission" date="2022-08" db="EMBL/GenBank/DDBJ databases">
        <title>Draft genome sequencing of Roseisolibacter agri AW1220.</title>
        <authorList>
            <person name="Tobiishi Y."/>
            <person name="Tonouchi A."/>
        </authorList>
    </citation>
    <scope>NUCLEOTIDE SEQUENCE</scope>
    <source>
        <strain evidence="9">AW1220</strain>
    </source>
</reference>
<dbReference type="PANTHER" id="PTHR33778:SF1">
    <property type="entry name" value="MAGNESIUM TRANSPORTER YHID-RELATED"/>
    <property type="match status" value="1"/>
</dbReference>
<organism evidence="9 10">
    <name type="scientific">Roseisolibacter agri</name>
    <dbReference type="NCBI Taxonomy" id="2014610"/>
    <lineage>
        <taxon>Bacteria</taxon>
        <taxon>Pseudomonadati</taxon>
        <taxon>Gemmatimonadota</taxon>
        <taxon>Gemmatimonadia</taxon>
        <taxon>Gemmatimonadales</taxon>
        <taxon>Gemmatimonadaceae</taxon>
        <taxon>Roseisolibacter</taxon>
    </lineage>
</organism>
<evidence type="ECO:0000256" key="4">
    <source>
        <dbReference type="ARBA" id="ARBA00022692"/>
    </source>
</evidence>
<feature type="transmembrane region" description="Helical" evidence="7">
    <location>
        <begin position="68"/>
        <end position="87"/>
    </location>
</feature>
<feature type="domain" description="MgtC/SapB/SrpB/YhiD N-terminal" evidence="8">
    <location>
        <begin position="13"/>
        <end position="140"/>
    </location>
</feature>
<dbReference type="PANTHER" id="PTHR33778">
    <property type="entry name" value="PROTEIN MGTC"/>
    <property type="match status" value="1"/>
</dbReference>
<keyword evidence="5 7" id="KW-1133">Transmembrane helix</keyword>
<feature type="transmembrane region" description="Helical" evidence="7">
    <location>
        <begin position="6"/>
        <end position="25"/>
    </location>
</feature>
<evidence type="ECO:0000256" key="2">
    <source>
        <dbReference type="ARBA" id="ARBA00009298"/>
    </source>
</evidence>
<evidence type="ECO:0000259" key="8">
    <source>
        <dbReference type="Pfam" id="PF02308"/>
    </source>
</evidence>
<evidence type="ECO:0000256" key="1">
    <source>
        <dbReference type="ARBA" id="ARBA00004651"/>
    </source>
</evidence>
<keyword evidence="3" id="KW-1003">Cell membrane</keyword>
<evidence type="ECO:0000256" key="6">
    <source>
        <dbReference type="ARBA" id="ARBA00023136"/>
    </source>
</evidence>
<dbReference type="PRINTS" id="PR01837">
    <property type="entry name" value="MGTCSAPBPROT"/>
</dbReference>
<dbReference type="EMBL" id="BRXS01000005">
    <property type="protein sequence ID" value="GLC26834.1"/>
    <property type="molecule type" value="Genomic_DNA"/>
</dbReference>
<comment type="similarity">
    <text evidence="2">Belongs to the MgtC/SapB family.</text>
</comment>
<keyword evidence="4 7" id="KW-0812">Transmembrane</keyword>
<feature type="transmembrane region" description="Helical" evidence="7">
    <location>
        <begin position="94"/>
        <end position="112"/>
    </location>
</feature>
<evidence type="ECO:0000256" key="3">
    <source>
        <dbReference type="ARBA" id="ARBA00022475"/>
    </source>
</evidence>
<evidence type="ECO:0000313" key="10">
    <source>
        <dbReference type="Proteomes" id="UP001161325"/>
    </source>
</evidence>
<keyword evidence="10" id="KW-1185">Reference proteome</keyword>
<accession>A0AA37VFG5</accession>
<protein>
    <recommendedName>
        <fullName evidence="8">MgtC/SapB/SrpB/YhiD N-terminal domain-containing protein</fullName>
    </recommendedName>
</protein>
<name>A0AA37VFG5_9BACT</name>
<comment type="subcellular location">
    <subcellularLocation>
        <location evidence="1">Cell membrane</location>
        <topology evidence="1">Multi-pass membrane protein</topology>
    </subcellularLocation>
</comment>
<evidence type="ECO:0000256" key="7">
    <source>
        <dbReference type="SAM" id="Phobius"/>
    </source>
</evidence>
<dbReference type="InterPro" id="IPR049177">
    <property type="entry name" value="MgtC_SapB_SrpB_YhiD_N"/>
</dbReference>
<proteinExistence type="inferred from homology"/>
<dbReference type="AlphaFoldDB" id="A0AA37VFG5"/>
<feature type="transmembrane region" description="Helical" evidence="7">
    <location>
        <begin position="118"/>
        <end position="135"/>
    </location>
</feature>
<sequence>MNWRLALEYLLQLAGAFALAIPIGWERERESRSAGLRTFPLVAAASCAFVLLGRSFTGDTSEPHADAHARLIAGLMQGIGFIGGGAILKSRQRVHGTATAAGIWMTGALGAAAGHGRWELAIVASLMTFATLRWLTRVERRLTRRGRSVLNPDGRRARDDRDEDARG</sequence>
<evidence type="ECO:0000256" key="5">
    <source>
        <dbReference type="ARBA" id="ARBA00022989"/>
    </source>
</evidence>
<gene>
    <name evidence="9" type="ORF">rosag_33470</name>
</gene>